<dbReference type="GO" id="GO:0004674">
    <property type="term" value="F:protein serine/threonine kinase activity"/>
    <property type="evidence" value="ECO:0007669"/>
    <property type="project" value="UniProtKB-EC"/>
</dbReference>
<accession>A0AAD2CYI7</accession>
<keyword evidence="11" id="KW-1185">Reference proteome</keyword>
<dbReference type="InterPro" id="IPR000719">
    <property type="entry name" value="Prot_kinase_dom"/>
</dbReference>
<evidence type="ECO:0000256" key="7">
    <source>
        <dbReference type="PROSITE-ProRule" id="PRU10141"/>
    </source>
</evidence>
<dbReference type="Pfam" id="PF00069">
    <property type="entry name" value="Pkinase"/>
    <property type="match status" value="1"/>
</dbReference>
<dbReference type="PROSITE" id="PS00107">
    <property type="entry name" value="PROTEIN_KINASE_ATP"/>
    <property type="match status" value="1"/>
</dbReference>
<evidence type="ECO:0000313" key="11">
    <source>
        <dbReference type="Proteomes" id="UP001295684"/>
    </source>
</evidence>
<dbReference type="SUPFAM" id="SSF56112">
    <property type="entry name" value="Protein kinase-like (PK-like)"/>
    <property type="match status" value="1"/>
</dbReference>
<dbReference type="Gene3D" id="1.10.510.10">
    <property type="entry name" value="Transferase(Phosphotransferase) domain 1"/>
    <property type="match status" value="2"/>
</dbReference>
<proteinExistence type="inferred from homology"/>
<organism evidence="10 11">
    <name type="scientific">Euplotes crassus</name>
    <dbReference type="NCBI Taxonomy" id="5936"/>
    <lineage>
        <taxon>Eukaryota</taxon>
        <taxon>Sar</taxon>
        <taxon>Alveolata</taxon>
        <taxon>Ciliophora</taxon>
        <taxon>Intramacronucleata</taxon>
        <taxon>Spirotrichea</taxon>
        <taxon>Hypotrichia</taxon>
        <taxon>Euplotida</taxon>
        <taxon>Euplotidae</taxon>
        <taxon>Moneuplotes</taxon>
    </lineage>
</organism>
<dbReference type="GO" id="GO:0005524">
    <property type="term" value="F:ATP binding"/>
    <property type="evidence" value="ECO:0007669"/>
    <property type="project" value="UniProtKB-UniRule"/>
</dbReference>
<evidence type="ECO:0000256" key="1">
    <source>
        <dbReference type="ARBA" id="ARBA00010886"/>
    </source>
</evidence>
<dbReference type="PANTHER" id="PTHR43671:SF13">
    <property type="entry name" value="SERINE_THREONINE-PROTEIN KINASE NEK2"/>
    <property type="match status" value="1"/>
</dbReference>
<evidence type="ECO:0000256" key="6">
    <source>
        <dbReference type="ARBA" id="ARBA00022840"/>
    </source>
</evidence>
<evidence type="ECO:0000256" key="3">
    <source>
        <dbReference type="ARBA" id="ARBA00022679"/>
    </source>
</evidence>
<comment type="caution">
    <text evidence="10">The sequence shown here is derived from an EMBL/GenBank/DDBJ whole genome shotgun (WGS) entry which is preliminary data.</text>
</comment>
<dbReference type="AlphaFoldDB" id="A0AAD2CYI7"/>
<feature type="domain" description="Protein kinase" evidence="9">
    <location>
        <begin position="42"/>
        <end position="403"/>
    </location>
</feature>
<feature type="binding site" evidence="7">
    <location>
        <position position="71"/>
    </location>
    <ligand>
        <name>ATP</name>
        <dbReference type="ChEBI" id="CHEBI:30616"/>
    </ligand>
</feature>
<dbReference type="EMBL" id="CAMPGE010016113">
    <property type="protein sequence ID" value="CAI2374689.1"/>
    <property type="molecule type" value="Genomic_DNA"/>
</dbReference>
<evidence type="ECO:0000256" key="2">
    <source>
        <dbReference type="ARBA" id="ARBA00012513"/>
    </source>
</evidence>
<evidence type="ECO:0000256" key="4">
    <source>
        <dbReference type="ARBA" id="ARBA00022741"/>
    </source>
</evidence>
<dbReference type="SMART" id="SM00220">
    <property type="entry name" value="S_TKc"/>
    <property type="match status" value="1"/>
</dbReference>
<evidence type="ECO:0000259" key="9">
    <source>
        <dbReference type="PROSITE" id="PS50011"/>
    </source>
</evidence>
<dbReference type="PROSITE" id="PS50011">
    <property type="entry name" value="PROTEIN_KINASE_DOM"/>
    <property type="match status" value="1"/>
</dbReference>
<dbReference type="InterPro" id="IPR050660">
    <property type="entry name" value="NEK_Ser/Thr_kinase"/>
</dbReference>
<reference evidence="10" key="1">
    <citation type="submission" date="2023-07" db="EMBL/GenBank/DDBJ databases">
        <authorList>
            <consortium name="AG Swart"/>
            <person name="Singh M."/>
            <person name="Singh A."/>
            <person name="Seah K."/>
            <person name="Emmerich C."/>
        </authorList>
    </citation>
    <scope>NUCLEOTIDE SEQUENCE</scope>
    <source>
        <strain evidence="10">DP1</strain>
    </source>
</reference>
<dbReference type="EC" id="2.7.11.1" evidence="2"/>
<dbReference type="InterPro" id="IPR011009">
    <property type="entry name" value="Kinase-like_dom_sf"/>
</dbReference>
<dbReference type="InterPro" id="IPR008271">
    <property type="entry name" value="Ser/Thr_kinase_AS"/>
</dbReference>
<sequence>MSSHITETEEKKLELMLGVSDIDDFQFEDITCGQPIQFTSLYEYKKILGVGGFGLVIAVYDKELKTDLAIKIITNTSKTKVLDSLKKEAEILESLDHKNIVGFKYFKQYHNCFLLAIEWCQEGSLLCWLKGKDEERLLILETIKNAEKEKSQVSITLTEKESEECCHHQCKNLDHCILKQFYKTHENECADIMKQLFEGLRYLHESKDIMHRDIKPGNILLQKLKRGSFKHKITVDNLDDDSEEDKEFNVVKYNDSRLTGSTHDTLKETFDYQIKICDFGLSKIAKEGIYEYNIEAGGTRLYQSPEQALSQGYSKPVDIWAAGIVMFFILTFGQHPVTSNETENNEGIDNLIKKISKLQKEDLNFKLLDKYYWKKASNLCGRLCEIKANLRYQCANALMHPWVTRDENGCVPLNFHDQMEMTNKLYDKFKSVQNLMLSVAVLRNKFMKKTKDSLLDEYKYQITKEEFLDFTPTPKKDEKELDDFNSFSQNVMYNACKLKPNKTKKVIKKIKNQSKLFSHPNMMIKTKPQSLYPSKPNTRFLKCGSAMNLSPNTSKSVSKKRKLSSGRPLSSKVSKKKVKLQTMKSTKAGANQLNPKASLKIMKELGKSRTGIPINKKRKLPSKRIDCANARNMKSSKKISISEDSESPLLRSSNLKGKSNPIMLFKTGNKKFDIPIRMPKFDDTSSITISEENTHKTPSEDVDLERMLKKCSPKTNKNRMIIKHSLSKENDELKDSNDPVFPTMRNHMVTEKRSSCKNIPVINHFKLNRQAQKKYHPNQIQEKVNREREVNYLKSTIGSTTGLGNIKTLEVNIFKAPRKSSCGGVEPPIPMTPVQKKVHKEVQQQGISQTEKGLGNWSSKKSVPRKLSSLESDLYS</sequence>
<name>A0AAD2CYI7_EUPCR</name>
<evidence type="ECO:0000256" key="8">
    <source>
        <dbReference type="SAM" id="MobiDB-lite"/>
    </source>
</evidence>
<dbReference type="Proteomes" id="UP001295684">
    <property type="component" value="Unassembled WGS sequence"/>
</dbReference>
<feature type="region of interest" description="Disordered" evidence="8">
    <location>
        <begin position="546"/>
        <end position="578"/>
    </location>
</feature>
<dbReference type="PANTHER" id="PTHR43671">
    <property type="entry name" value="SERINE/THREONINE-PROTEIN KINASE NEK"/>
    <property type="match status" value="1"/>
</dbReference>
<dbReference type="InterPro" id="IPR017441">
    <property type="entry name" value="Protein_kinase_ATP_BS"/>
</dbReference>
<feature type="region of interest" description="Disordered" evidence="8">
    <location>
        <begin position="820"/>
        <end position="876"/>
    </location>
</feature>
<gene>
    <name evidence="10" type="ORF">ECRASSUSDP1_LOCUS16046</name>
</gene>
<protein>
    <recommendedName>
        <fullName evidence="2">non-specific serine/threonine protein kinase</fullName>
        <ecNumber evidence="2">2.7.11.1</ecNumber>
    </recommendedName>
</protein>
<feature type="region of interest" description="Disordered" evidence="8">
    <location>
        <begin position="636"/>
        <end position="656"/>
    </location>
</feature>
<keyword evidence="3" id="KW-0808">Transferase</keyword>
<keyword evidence="6 7" id="KW-0067">ATP-binding</keyword>
<dbReference type="PROSITE" id="PS00108">
    <property type="entry name" value="PROTEIN_KINASE_ST"/>
    <property type="match status" value="1"/>
</dbReference>
<keyword evidence="5" id="KW-0418">Kinase</keyword>
<evidence type="ECO:0000313" key="10">
    <source>
        <dbReference type="EMBL" id="CAI2374689.1"/>
    </source>
</evidence>
<keyword evidence="4 7" id="KW-0547">Nucleotide-binding</keyword>
<comment type="similarity">
    <text evidence="1">Belongs to the protein kinase superfamily. NEK Ser/Thr protein kinase family. NIMA subfamily.</text>
</comment>
<evidence type="ECO:0000256" key="5">
    <source>
        <dbReference type="ARBA" id="ARBA00022777"/>
    </source>
</evidence>
<feature type="compositionally biased region" description="Polar residues" evidence="8">
    <location>
        <begin position="846"/>
        <end position="861"/>
    </location>
</feature>